<evidence type="ECO:0000313" key="2">
    <source>
        <dbReference type="Proteomes" id="UP001293254"/>
    </source>
</evidence>
<name>A0AAE1XMQ6_9LAMI</name>
<reference evidence="1" key="1">
    <citation type="submission" date="2020-06" db="EMBL/GenBank/DDBJ databases">
        <authorList>
            <person name="Li T."/>
            <person name="Hu X."/>
            <person name="Zhang T."/>
            <person name="Song X."/>
            <person name="Zhang H."/>
            <person name="Dai N."/>
            <person name="Sheng W."/>
            <person name="Hou X."/>
            <person name="Wei L."/>
        </authorList>
    </citation>
    <scope>NUCLEOTIDE SEQUENCE</scope>
    <source>
        <strain evidence="1">3651</strain>
        <tissue evidence="1">Leaf</tissue>
    </source>
</reference>
<proteinExistence type="predicted"/>
<comment type="caution">
    <text evidence="1">The sequence shown here is derived from an EMBL/GenBank/DDBJ whole genome shotgun (WGS) entry which is preliminary data.</text>
</comment>
<evidence type="ECO:0000313" key="1">
    <source>
        <dbReference type="EMBL" id="KAK4414196.1"/>
    </source>
</evidence>
<protein>
    <submittedName>
        <fullName evidence="1">Uncharacterized protein</fullName>
    </submittedName>
</protein>
<dbReference type="Proteomes" id="UP001293254">
    <property type="component" value="Unassembled WGS sequence"/>
</dbReference>
<dbReference type="AlphaFoldDB" id="A0AAE1XMQ6"/>
<reference evidence="1" key="2">
    <citation type="journal article" date="2024" name="Plant">
        <title>Genomic evolution and insights into agronomic trait innovations of Sesamum species.</title>
        <authorList>
            <person name="Miao H."/>
            <person name="Wang L."/>
            <person name="Qu L."/>
            <person name="Liu H."/>
            <person name="Sun Y."/>
            <person name="Le M."/>
            <person name="Wang Q."/>
            <person name="Wei S."/>
            <person name="Zheng Y."/>
            <person name="Lin W."/>
            <person name="Duan Y."/>
            <person name="Cao H."/>
            <person name="Xiong S."/>
            <person name="Wang X."/>
            <person name="Wei L."/>
            <person name="Li C."/>
            <person name="Ma Q."/>
            <person name="Ju M."/>
            <person name="Zhao R."/>
            <person name="Li G."/>
            <person name="Mu C."/>
            <person name="Tian Q."/>
            <person name="Mei H."/>
            <person name="Zhang T."/>
            <person name="Gao T."/>
            <person name="Zhang H."/>
        </authorList>
    </citation>
    <scope>NUCLEOTIDE SEQUENCE</scope>
    <source>
        <strain evidence="1">3651</strain>
    </source>
</reference>
<sequence length="102" mass="11696">MSLTSLTATTVFCSSTPLLCCKSSAAAAVRWAFSQFLRRAFIFGLPKTSWRSKYLRRRSRSSKFLHCRSWPKPAEESQWFTGDEGYVSLIMGNTAFSRKEQR</sequence>
<organism evidence="1 2">
    <name type="scientific">Sesamum alatum</name>
    <dbReference type="NCBI Taxonomy" id="300844"/>
    <lineage>
        <taxon>Eukaryota</taxon>
        <taxon>Viridiplantae</taxon>
        <taxon>Streptophyta</taxon>
        <taxon>Embryophyta</taxon>
        <taxon>Tracheophyta</taxon>
        <taxon>Spermatophyta</taxon>
        <taxon>Magnoliopsida</taxon>
        <taxon>eudicotyledons</taxon>
        <taxon>Gunneridae</taxon>
        <taxon>Pentapetalae</taxon>
        <taxon>asterids</taxon>
        <taxon>lamiids</taxon>
        <taxon>Lamiales</taxon>
        <taxon>Pedaliaceae</taxon>
        <taxon>Sesamum</taxon>
    </lineage>
</organism>
<keyword evidence="2" id="KW-1185">Reference proteome</keyword>
<dbReference type="EMBL" id="JACGWO010000012">
    <property type="protein sequence ID" value="KAK4414196.1"/>
    <property type="molecule type" value="Genomic_DNA"/>
</dbReference>
<gene>
    <name evidence="1" type="ORF">Salat_2832500</name>
</gene>
<accession>A0AAE1XMQ6</accession>